<dbReference type="EMBL" id="UZAF01001704">
    <property type="protein sequence ID" value="VDO08982.1"/>
    <property type="molecule type" value="Genomic_DNA"/>
</dbReference>
<reference evidence="1 2" key="2">
    <citation type="submission" date="2018-11" db="EMBL/GenBank/DDBJ databases">
        <authorList>
            <consortium name="Pathogen Informatics"/>
        </authorList>
    </citation>
    <scope>NUCLEOTIDE SEQUENCE [LARGE SCALE GENOMIC DNA]</scope>
    <source>
        <strain evidence="1 2">MHpl1</strain>
    </source>
</reference>
<gene>
    <name evidence="1" type="ORF">HPLM_LOCUS1329</name>
</gene>
<reference evidence="3" key="1">
    <citation type="submission" date="2017-02" db="UniProtKB">
        <authorList>
            <consortium name="WormBaseParasite"/>
        </authorList>
    </citation>
    <scope>IDENTIFICATION</scope>
</reference>
<name>A0A0N4VVL1_HAEPC</name>
<dbReference type="Proteomes" id="UP000268014">
    <property type="component" value="Unassembled WGS sequence"/>
</dbReference>
<organism evidence="3">
    <name type="scientific">Haemonchus placei</name>
    <name type="common">Barber's pole worm</name>
    <dbReference type="NCBI Taxonomy" id="6290"/>
    <lineage>
        <taxon>Eukaryota</taxon>
        <taxon>Metazoa</taxon>
        <taxon>Ecdysozoa</taxon>
        <taxon>Nematoda</taxon>
        <taxon>Chromadorea</taxon>
        <taxon>Rhabditida</taxon>
        <taxon>Rhabditina</taxon>
        <taxon>Rhabditomorpha</taxon>
        <taxon>Strongyloidea</taxon>
        <taxon>Trichostrongylidae</taxon>
        <taxon>Haemonchus</taxon>
    </lineage>
</organism>
<evidence type="ECO:0000313" key="3">
    <source>
        <dbReference type="WBParaSite" id="HPLM_0000133101-mRNA-1"/>
    </source>
</evidence>
<protein>
    <submittedName>
        <fullName evidence="1 3">Uncharacterized protein</fullName>
    </submittedName>
</protein>
<accession>A0A0N4VVL1</accession>
<sequence length="57" mass="6374">MLAGRGFRCVSGSRHVRTEAINDIDASRYIGEDGQSEPCNYSICLMARKSIHCLKRT</sequence>
<evidence type="ECO:0000313" key="2">
    <source>
        <dbReference type="Proteomes" id="UP000268014"/>
    </source>
</evidence>
<dbReference type="AlphaFoldDB" id="A0A0N4VVL1"/>
<keyword evidence="2" id="KW-1185">Reference proteome</keyword>
<proteinExistence type="predicted"/>
<dbReference type="WBParaSite" id="HPLM_0000133101-mRNA-1">
    <property type="protein sequence ID" value="HPLM_0000133101-mRNA-1"/>
    <property type="gene ID" value="HPLM_0000133101"/>
</dbReference>
<evidence type="ECO:0000313" key="1">
    <source>
        <dbReference type="EMBL" id="VDO08982.1"/>
    </source>
</evidence>